<organism evidence="7 8">
    <name type="scientific">Debaryomyces fabryi</name>
    <dbReference type="NCBI Taxonomy" id="58627"/>
    <lineage>
        <taxon>Eukaryota</taxon>
        <taxon>Fungi</taxon>
        <taxon>Dikarya</taxon>
        <taxon>Ascomycota</taxon>
        <taxon>Saccharomycotina</taxon>
        <taxon>Pichiomycetes</taxon>
        <taxon>Debaryomycetaceae</taxon>
        <taxon>Debaryomyces</taxon>
    </lineage>
</organism>
<dbReference type="GO" id="GO:0022857">
    <property type="term" value="F:transmembrane transporter activity"/>
    <property type="evidence" value="ECO:0007669"/>
    <property type="project" value="InterPro"/>
</dbReference>
<feature type="transmembrane region" description="Helical" evidence="6">
    <location>
        <begin position="266"/>
        <end position="288"/>
    </location>
</feature>
<feature type="transmembrane region" description="Helical" evidence="6">
    <location>
        <begin position="225"/>
        <end position="246"/>
    </location>
</feature>
<feature type="transmembrane region" description="Helical" evidence="6">
    <location>
        <begin position="397"/>
        <end position="419"/>
    </location>
</feature>
<feature type="transmembrane region" description="Helical" evidence="6">
    <location>
        <begin position="185"/>
        <end position="204"/>
    </location>
</feature>
<feature type="transmembrane region" description="Helical" evidence="6">
    <location>
        <begin position="490"/>
        <end position="510"/>
    </location>
</feature>
<feature type="transmembrane region" description="Helical" evidence="6">
    <location>
        <begin position="115"/>
        <end position="144"/>
    </location>
</feature>
<dbReference type="RefSeq" id="XP_015468561.1">
    <property type="nucleotide sequence ID" value="XM_015610658.1"/>
</dbReference>
<comment type="subcellular location">
    <subcellularLocation>
        <location evidence="1">Membrane</location>
        <topology evidence="1">Multi-pass membrane protein</topology>
    </subcellularLocation>
</comment>
<dbReference type="Gene3D" id="1.20.1740.10">
    <property type="entry name" value="Amino acid/polyamine transporter I"/>
    <property type="match status" value="1"/>
</dbReference>
<comment type="caution">
    <text evidence="7">The sequence shown here is derived from an EMBL/GenBank/DDBJ whole genome shotgun (WGS) entry which is preliminary data.</text>
</comment>
<dbReference type="GO" id="GO:0016020">
    <property type="term" value="C:membrane"/>
    <property type="evidence" value="ECO:0007669"/>
    <property type="project" value="UniProtKB-SubCell"/>
</dbReference>
<dbReference type="Proteomes" id="UP000054251">
    <property type="component" value="Unassembled WGS sequence"/>
</dbReference>
<feature type="transmembrane region" description="Helical" evidence="6">
    <location>
        <begin position="316"/>
        <end position="336"/>
    </location>
</feature>
<dbReference type="AlphaFoldDB" id="A0A0V1Q1R7"/>
<gene>
    <name evidence="7" type="ORF">AC631_01828</name>
</gene>
<evidence type="ECO:0000256" key="1">
    <source>
        <dbReference type="ARBA" id="ARBA00004141"/>
    </source>
</evidence>
<dbReference type="GeneID" id="26838837"/>
<feature type="transmembrane region" description="Helical" evidence="6">
    <location>
        <begin position="372"/>
        <end position="391"/>
    </location>
</feature>
<accession>A0A0V1Q1R7</accession>
<evidence type="ECO:0000256" key="3">
    <source>
        <dbReference type="ARBA" id="ARBA00022692"/>
    </source>
</evidence>
<evidence type="ECO:0000256" key="4">
    <source>
        <dbReference type="ARBA" id="ARBA00022989"/>
    </source>
</evidence>
<dbReference type="PANTHER" id="PTHR45649:SF16">
    <property type="entry name" value="7-KETO 8-AMINOPELARGONIC ACID TRANSPORTER"/>
    <property type="match status" value="1"/>
</dbReference>
<proteinExistence type="predicted"/>
<feature type="transmembrane region" description="Helical" evidence="6">
    <location>
        <begin position="458"/>
        <end position="478"/>
    </location>
</feature>
<keyword evidence="8" id="KW-1185">Reference proteome</keyword>
<dbReference type="PANTHER" id="PTHR45649">
    <property type="entry name" value="AMINO-ACID PERMEASE BAT1"/>
    <property type="match status" value="1"/>
</dbReference>
<evidence type="ECO:0000313" key="8">
    <source>
        <dbReference type="Proteomes" id="UP000054251"/>
    </source>
</evidence>
<name>A0A0V1Q1R7_9ASCO</name>
<feature type="transmembrane region" description="Helical" evidence="6">
    <location>
        <begin position="156"/>
        <end position="179"/>
    </location>
</feature>
<feature type="transmembrane region" description="Helical" evidence="6">
    <location>
        <begin position="31"/>
        <end position="53"/>
    </location>
</feature>
<dbReference type="InterPro" id="IPR002293">
    <property type="entry name" value="AA/rel_permease1"/>
</dbReference>
<sequence>MSSKLEAIEIEGNYIEHDSIYDSNTALEKRFSLWSTIAFQFSLICSSIAIGTYLSTVVGVGGSPFLIYGYILAVGCDLVICFSLAELASAYPHPSAQVHWTYCLAPKRLKKVMSFFVGILSCAGWIFACFAVSYTTSMFIIALAEVYNPNYIPQDFHYYLIYVLLTTLGWAINVFGIALLPMINYILVFVINGGTLFIVITLLVKANPKRSVEYVFLKVQNETGWSSNGLVFFLGLLPSIATVTFFDGAAHMTNEIPEPEKNIPLVMVIANCFSAIAAFLAAIAYMYCIVNPDHMASPIGGQPIIQLMDDAFHSKALTTIGVLILIITFWGSYIGYACSGSRLVWSFANAGGLPFGKSYFGKLNTKLKVPVNSLNFITIITLILGTIIFGSSTALSAVLGSSMVCINLSYVFPIICMLWKSKFSLSPYVRFKSNEDNKELSANLTIGKNLPYFCLGKLGLIMNTIAACWTFFIIIWLNFPIYDPVKTDNMNYACVVLGITFIIAALLWFFHARKTFDHDINSTHI</sequence>
<dbReference type="EMBL" id="LMYN01000027">
    <property type="protein sequence ID" value="KSA02459.1"/>
    <property type="molecule type" value="Genomic_DNA"/>
</dbReference>
<dbReference type="OrthoDB" id="3257095at2759"/>
<dbReference type="Pfam" id="PF13520">
    <property type="entry name" value="AA_permease_2"/>
    <property type="match status" value="1"/>
</dbReference>
<keyword evidence="5 6" id="KW-0472">Membrane</keyword>
<dbReference type="PIRSF" id="PIRSF006060">
    <property type="entry name" value="AA_transporter"/>
    <property type="match status" value="1"/>
</dbReference>
<reference evidence="7 8" key="1">
    <citation type="submission" date="2015-11" db="EMBL/GenBank/DDBJ databases">
        <title>The genome of Debaryomyces fabryi.</title>
        <authorList>
            <person name="Tafer H."/>
            <person name="Lopandic K."/>
        </authorList>
    </citation>
    <scope>NUCLEOTIDE SEQUENCE [LARGE SCALE GENOMIC DNA]</scope>
    <source>
        <strain evidence="7 8">CBS 789</strain>
    </source>
</reference>
<evidence type="ECO:0000256" key="2">
    <source>
        <dbReference type="ARBA" id="ARBA00022448"/>
    </source>
</evidence>
<keyword evidence="3 6" id="KW-0812">Transmembrane</keyword>
<protein>
    <recommendedName>
        <fullName evidence="9">Choline transport protein</fullName>
    </recommendedName>
</protein>
<keyword evidence="4 6" id="KW-1133">Transmembrane helix</keyword>
<evidence type="ECO:0000313" key="7">
    <source>
        <dbReference type="EMBL" id="KSA02459.1"/>
    </source>
</evidence>
<feature type="transmembrane region" description="Helical" evidence="6">
    <location>
        <begin position="65"/>
        <end position="85"/>
    </location>
</feature>
<evidence type="ECO:0008006" key="9">
    <source>
        <dbReference type="Google" id="ProtNLM"/>
    </source>
</evidence>
<evidence type="ECO:0000256" key="5">
    <source>
        <dbReference type="ARBA" id="ARBA00023136"/>
    </source>
</evidence>
<evidence type="ECO:0000256" key="6">
    <source>
        <dbReference type="SAM" id="Phobius"/>
    </source>
</evidence>
<keyword evidence="2" id="KW-0813">Transport</keyword>